<evidence type="ECO:0000313" key="2">
    <source>
        <dbReference type="EMBL" id="KAJ3663116.1"/>
    </source>
</evidence>
<name>A0AA38IZA0_9CUCU</name>
<dbReference type="EMBL" id="JALNTZ010000002">
    <property type="protein sequence ID" value="KAJ3663116.1"/>
    <property type="molecule type" value="Genomic_DNA"/>
</dbReference>
<organism evidence="2 3">
    <name type="scientific">Zophobas morio</name>
    <dbReference type="NCBI Taxonomy" id="2755281"/>
    <lineage>
        <taxon>Eukaryota</taxon>
        <taxon>Metazoa</taxon>
        <taxon>Ecdysozoa</taxon>
        <taxon>Arthropoda</taxon>
        <taxon>Hexapoda</taxon>
        <taxon>Insecta</taxon>
        <taxon>Pterygota</taxon>
        <taxon>Neoptera</taxon>
        <taxon>Endopterygota</taxon>
        <taxon>Coleoptera</taxon>
        <taxon>Polyphaga</taxon>
        <taxon>Cucujiformia</taxon>
        <taxon>Tenebrionidae</taxon>
        <taxon>Zophobas</taxon>
    </lineage>
</organism>
<protein>
    <submittedName>
        <fullName evidence="2">Uncharacterized protein</fullName>
    </submittedName>
</protein>
<feature type="compositionally biased region" description="Basic and acidic residues" evidence="1">
    <location>
        <begin position="1"/>
        <end position="39"/>
    </location>
</feature>
<feature type="region of interest" description="Disordered" evidence="1">
    <location>
        <begin position="1"/>
        <end position="44"/>
    </location>
</feature>
<gene>
    <name evidence="2" type="ORF">Zmor_007425</name>
</gene>
<comment type="caution">
    <text evidence="2">The sequence shown here is derived from an EMBL/GenBank/DDBJ whole genome shotgun (WGS) entry which is preliminary data.</text>
</comment>
<keyword evidence="3" id="KW-1185">Reference proteome</keyword>
<reference evidence="2" key="1">
    <citation type="journal article" date="2023" name="G3 (Bethesda)">
        <title>Whole genome assemblies of Zophobas morio and Tenebrio molitor.</title>
        <authorList>
            <person name="Kaur S."/>
            <person name="Stinson S.A."/>
            <person name="diCenzo G.C."/>
        </authorList>
    </citation>
    <scope>NUCLEOTIDE SEQUENCE</scope>
    <source>
        <strain evidence="2">QUZm001</strain>
    </source>
</reference>
<proteinExistence type="predicted"/>
<sequence>MDETVQEHENFVKNSERHEQQKIEGHQKELEKFESEAQKNGEQQQLITKDLTAEDESIENQNAFKSVKTTCNSNEKEIKRLTEVQKTKRAKTVSKIPVRQKCPHLPNLDTSKRSFRMNLELTAKEKYKQKGKQQ</sequence>
<evidence type="ECO:0000256" key="1">
    <source>
        <dbReference type="SAM" id="MobiDB-lite"/>
    </source>
</evidence>
<accession>A0AA38IZA0</accession>
<dbReference type="Proteomes" id="UP001168821">
    <property type="component" value="Unassembled WGS sequence"/>
</dbReference>
<dbReference type="AlphaFoldDB" id="A0AA38IZA0"/>
<evidence type="ECO:0000313" key="3">
    <source>
        <dbReference type="Proteomes" id="UP001168821"/>
    </source>
</evidence>